<feature type="region of interest" description="Disordered" evidence="1">
    <location>
        <begin position="1"/>
        <end position="30"/>
    </location>
</feature>
<proteinExistence type="predicted"/>
<evidence type="ECO:0000313" key="2">
    <source>
        <dbReference type="EMBL" id="OLQ13949.1"/>
    </source>
</evidence>
<dbReference type="AlphaFoldDB" id="A0A1Q9F2R4"/>
<dbReference type="Proteomes" id="UP000186817">
    <property type="component" value="Unassembled WGS sequence"/>
</dbReference>
<gene>
    <name evidence="2" type="ORF">AK812_SmicGene1961</name>
</gene>
<reference evidence="2 3" key="1">
    <citation type="submission" date="2016-02" db="EMBL/GenBank/DDBJ databases">
        <title>Genome analysis of coral dinoflagellate symbionts highlights evolutionary adaptations to a symbiotic lifestyle.</title>
        <authorList>
            <person name="Aranda M."/>
            <person name="Li Y."/>
            <person name="Liew Y.J."/>
            <person name="Baumgarten S."/>
            <person name="Simakov O."/>
            <person name="Wilson M."/>
            <person name="Piel J."/>
            <person name="Ashoor H."/>
            <person name="Bougouffa S."/>
            <person name="Bajic V.B."/>
            <person name="Ryu T."/>
            <person name="Ravasi T."/>
            <person name="Bayer T."/>
            <person name="Micklem G."/>
            <person name="Kim H."/>
            <person name="Bhak J."/>
            <person name="Lajeunesse T.C."/>
            <person name="Voolstra C.R."/>
        </authorList>
    </citation>
    <scope>NUCLEOTIDE SEQUENCE [LARGE SCALE GENOMIC DNA]</scope>
    <source>
        <strain evidence="2 3">CCMP2467</strain>
    </source>
</reference>
<feature type="compositionally biased region" description="Gly residues" evidence="1">
    <location>
        <begin position="19"/>
        <end position="30"/>
    </location>
</feature>
<name>A0A1Q9F2R4_SYMMI</name>
<dbReference type="EMBL" id="LSRX01000021">
    <property type="protein sequence ID" value="OLQ13949.1"/>
    <property type="molecule type" value="Genomic_DNA"/>
</dbReference>
<organism evidence="2 3">
    <name type="scientific">Symbiodinium microadriaticum</name>
    <name type="common">Dinoflagellate</name>
    <name type="synonym">Zooxanthella microadriatica</name>
    <dbReference type="NCBI Taxonomy" id="2951"/>
    <lineage>
        <taxon>Eukaryota</taxon>
        <taxon>Sar</taxon>
        <taxon>Alveolata</taxon>
        <taxon>Dinophyceae</taxon>
        <taxon>Suessiales</taxon>
        <taxon>Symbiodiniaceae</taxon>
        <taxon>Symbiodinium</taxon>
    </lineage>
</organism>
<accession>A0A1Q9F2R4</accession>
<keyword evidence="3" id="KW-1185">Reference proteome</keyword>
<comment type="caution">
    <text evidence="2">The sequence shown here is derived from an EMBL/GenBank/DDBJ whole genome shotgun (WGS) entry which is preliminary data.</text>
</comment>
<protein>
    <submittedName>
        <fullName evidence="2">Uncharacterized protein</fullName>
    </submittedName>
</protein>
<evidence type="ECO:0000256" key="1">
    <source>
        <dbReference type="SAM" id="MobiDB-lite"/>
    </source>
</evidence>
<evidence type="ECO:0000313" key="3">
    <source>
        <dbReference type="Proteomes" id="UP000186817"/>
    </source>
</evidence>
<sequence length="343" mass="37609">MLPEARAADQGGQRRDEMPGGGKLPIRGGGGKLPIRGGDISNDCCAAAHLASQTALLSPFAVDVCHRQTARQVSDRLARSFAGKETRRHDVGQTDCAAGMSDRHHIKFTGQFWVRPIEALCRHARRPGIPGMMRPVPIVMPELKQRKQEEKKVLGREGCQFFKDDLGENGRAMLASPGCLLTWKPAVGPAFCLFDAKLHHQHVRQRTRINGKDTPAVQGLPTMMRPVPIVMPELKQRKQKLGKATGSRNDDSVSRRCHRCILLGQGPCALAKCFASTETRRHDVGRAASAQSSPSRSGLLCLHWRRTTVFWCLDKKFPGLADKGPASRMPVAEAHQSAVASML</sequence>